<dbReference type="Proteomes" id="UP000283655">
    <property type="component" value="Unassembled WGS sequence"/>
</dbReference>
<proteinExistence type="predicted"/>
<reference evidence="1 2" key="1">
    <citation type="submission" date="2018-09" db="EMBL/GenBank/DDBJ databases">
        <title>Phylogenetic diversity of Pectobacterium and Dickeya strains causing blackleg disease of potato in Morocco.</title>
        <authorList>
            <person name="Oulghazi S."/>
            <person name="Moumni M."/>
            <person name="Faure D."/>
        </authorList>
    </citation>
    <scope>NUCLEOTIDE SEQUENCE [LARGE SCALE GENOMIC DNA]</scope>
    <source>
        <strain evidence="1 2">S1.15.11.2D</strain>
    </source>
</reference>
<name>A0A419B2K4_PECCA</name>
<dbReference type="RefSeq" id="WP_119872466.1">
    <property type="nucleotide sequence ID" value="NZ_QZDH01000001.1"/>
</dbReference>
<dbReference type="EMBL" id="QZDH01000001">
    <property type="protein sequence ID" value="RJL55757.1"/>
    <property type="molecule type" value="Genomic_DNA"/>
</dbReference>
<evidence type="ECO:0000313" key="2">
    <source>
        <dbReference type="Proteomes" id="UP000283655"/>
    </source>
</evidence>
<sequence length="171" mass="19138">MGNAEKSAFFVLLKAFDRLANVLQSIDMTLPKAVVLLTDDLWNYLASEAQYININPALEAIDATVVDEQGANSEEILKNLYLYAFSDFLMFFSEGKASLEAAESSIIDAYDYIAAQQFLLNEKEGKVVMLSDDDEKKIKSDPLYVGELTALKTDRIFAENIGLWDNVVAFR</sequence>
<dbReference type="AlphaFoldDB" id="A0A419B2K4"/>
<comment type="caution">
    <text evidence="1">The sequence shown here is derived from an EMBL/GenBank/DDBJ whole genome shotgun (WGS) entry which is preliminary data.</text>
</comment>
<accession>A0A419B2K4</accession>
<evidence type="ECO:0000313" key="1">
    <source>
        <dbReference type="EMBL" id="RJL55757.1"/>
    </source>
</evidence>
<protein>
    <submittedName>
        <fullName evidence="1">Uncharacterized protein</fullName>
    </submittedName>
</protein>
<gene>
    <name evidence="1" type="ORF">D5071_00150</name>
</gene>
<organism evidence="1 2">
    <name type="scientific">Pectobacterium carotovorum</name>
    <name type="common">Erwinia carotovora</name>
    <dbReference type="NCBI Taxonomy" id="554"/>
    <lineage>
        <taxon>Bacteria</taxon>
        <taxon>Pseudomonadati</taxon>
        <taxon>Pseudomonadota</taxon>
        <taxon>Gammaproteobacteria</taxon>
        <taxon>Enterobacterales</taxon>
        <taxon>Pectobacteriaceae</taxon>
        <taxon>Pectobacterium</taxon>
    </lineage>
</organism>